<evidence type="ECO:0000313" key="6">
    <source>
        <dbReference type="Proteomes" id="UP000011135"/>
    </source>
</evidence>
<name>L8JSE0_9BACT</name>
<accession>L8JSE0</accession>
<dbReference type="CDD" id="cd00130">
    <property type="entry name" value="PAS"/>
    <property type="match status" value="1"/>
</dbReference>
<feature type="domain" description="HAMP" evidence="4">
    <location>
        <begin position="233"/>
        <end position="285"/>
    </location>
</feature>
<dbReference type="SMART" id="SM00065">
    <property type="entry name" value="GAF"/>
    <property type="match status" value="1"/>
</dbReference>
<proteinExistence type="predicted"/>
<reference evidence="5 6" key="1">
    <citation type="submission" date="2012-12" db="EMBL/GenBank/DDBJ databases">
        <title>Genome assembly of Fulvivirga imtechensis AK7.</title>
        <authorList>
            <person name="Nupur N."/>
            <person name="Khatri I."/>
            <person name="Kumar R."/>
            <person name="Subramanian S."/>
            <person name="Pinnaka A."/>
        </authorList>
    </citation>
    <scope>NUCLEOTIDE SEQUENCE [LARGE SCALE GENOMIC DNA]</scope>
    <source>
        <strain evidence="5 6">AK7</strain>
    </source>
</reference>
<dbReference type="STRING" id="1237149.C900_03763"/>
<feature type="transmembrane region" description="Helical" evidence="2">
    <location>
        <begin position="208"/>
        <end position="232"/>
    </location>
</feature>
<comment type="caution">
    <text evidence="5">The sequence shown here is derived from an EMBL/GenBank/DDBJ whole genome shotgun (WGS) entry which is preliminary data.</text>
</comment>
<dbReference type="SUPFAM" id="SSF55785">
    <property type="entry name" value="PYP-like sensor domain (PAS domain)"/>
    <property type="match status" value="2"/>
</dbReference>
<dbReference type="InterPro" id="IPR003660">
    <property type="entry name" value="HAMP_dom"/>
</dbReference>
<evidence type="ECO:0000256" key="2">
    <source>
        <dbReference type="SAM" id="Phobius"/>
    </source>
</evidence>
<dbReference type="Pfam" id="PF13426">
    <property type="entry name" value="PAS_9"/>
    <property type="match status" value="2"/>
</dbReference>
<dbReference type="AlphaFoldDB" id="L8JSE0"/>
<organism evidence="5 6">
    <name type="scientific">Fulvivirga imtechensis AK7</name>
    <dbReference type="NCBI Taxonomy" id="1237149"/>
    <lineage>
        <taxon>Bacteria</taxon>
        <taxon>Pseudomonadati</taxon>
        <taxon>Bacteroidota</taxon>
        <taxon>Cytophagia</taxon>
        <taxon>Cytophagales</taxon>
        <taxon>Fulvivirgaceae</taxon>
        <taxon>Fulvivirga</taxon>
    </lineage>
</organism>
<evidence type="ECO:0000256" key="1">
    <source>
        <dbReference type="SAM" id="Coils"/>
    </source>
</evidence>
<dbReference type="EMBL" id="AMZN01000054">
    <property type="protein sequence ID" value="ELR70409.1"/>
    <property type="molecule type" value="Genomic_DNA"/>
</dbReference>
<dbReference type="GO" id="GO:0007165">
    <property type="term" value="P:signal transduction"/>
    <property type="evidence" value="ECO:0007669"/>
    <property type="project" value="InterPro"/>
</dbReference>
<dbReference type="InterPro" id="IPR029016">
    <property type="entry name" value="GAF-like_dom_sf"/>
</dbReference>
<dbReference type="CDD" id="cd06225">
    <property type="entry name" value="HAMP"/>
    <property type="match status" value="1"/>
</dbReference>
<feature type="transmembrane region" description="Helical" evidence="2">
    <location>
        <begin position="12"/>
        <end position="31"/>
    </location>
</feature>
<dbReference type="Gene3D" id="3.30.450.20">
    <property type="entry name" value="PAS domain"/>
    <property type="match status" value="2"/>
</dbReference>
<keyword evidence="2" id="KW-0472">Membrane</keyword>
<keyword evidence="1" id="KW-0175">Coiled coil</keyword>
<dbReference type="RefSeq" id="WP_009581169.1">
    <property type="nucleotide sequence ID" value="NZ_AMZN01000054.1"/>
</dbReference>
<dbReference type="Gene3D" id="6.10.340.10">
    <property type="match status" value="1"/>
</dbReference>
<keyword evidence="2" id="KW-1133">Transmembrane helix</keyword>
<evidence type="ECO:0000259" key="4">
    <source>
        <dbReference type="PROSITE" id="PS50885"/>
    </source>
</evidence>
<sequence length="789" mass="89029">MKLDFQDLSLGKQAVVIFAGFIVLAAINFFVMSSSKGDLRENARKIEAARELQLLPEQISSAATLYINGDQAAKSRVQELAKSYERKLNLFTEKEEPEIIETTDSIEIIRVSLLGRMHNQWNKVSKNIQDLLFEPAQIDTIVQEVKEIPLYDSLNTITTETTQKILTIANPRVERANNYLQASVSELSDLAKRLVARQKNQFKDKSAVLTYIPLAFLCISIALVVFLLTVIYKKVYRPILELDKVANHVSQGDLSKKSEYTANNEIGKIARSINKITDNLRNATAFINNIENGKLDEEFKGVNEKDVSQHGLEGALLTMRDQMKRVEEEERERKWSTEGLAKFVDILRSSNDDVYTLGDVIISNLVKYTHSNQGGIYVLNDEHEDNKYLELISLFAFDTKKYDKSSYRIGEGLVGQTFQERETIYLIEVPHEYITITSGLGGANPKSILLVPLKVNEDIYGVIELASFEEYKTYEIEFVEKLAESIASTIAGVKNNQRTRQLLEESQALTEQMQAQEEEMRQNMEELSATQEEMSRKEVEMTAQLTAINNSLSTAEFDMKGTLMNANLNYIKLLGYQQIDEISELPFASLSNEDNSGLWNTLRDGTSQSGQFKKRKKSGEEINVNATFTPVKNKNGELYKVIELILSVETASTSPVVDKEELKNMKEVEEELRQNLEELEITQEQLDQKLKLSEAALNSIDQVVKIISLQADGRIININKAVENLTGYSNSELAGQPVDLLVEEDFLQDIEPGATARRELNIKSQPEPLKAAVEISADAAGSHIYLIWI</sequence>
<dbReference type="SMART" id="SM00304">
    <property type="entry name" value="HAMP"/>
    <property type="match status" value="1"/>
</dbReference>
<dbReference type="eggNOG" id="COG2203">
    <property type="taxonomic scope" value="Bacteria"/>
</dbReference>
<dbReference type="Pfam" id="PF13185">
    <property type="entry name" value="GAF_2"/>
    <property type="match status" value="1"/>
</dbReference>
<feature type="coiled-coil region" evidence="1">
    <location>
        <begin position="496"/>
        <end position="540"/>
    </location>
</feature>
<dbReference type="InterPro" id="IPR000014">
    <property type="entry name" value="PAS"/>
</dbReference>
<gene>
    <name evidence="5" type="ORF">C900_03763</name>
</gene>
<dbReference type="NCBIfam" id="TIGR00229">
    <property type="entry name" value="sensory_box"/>
    <property type="match status" value="1"/>
</dbReference>
<dbReference type="OrthoDB" id="1109395at2"/>
<keyword evidence="6" id="KW-1185">Reference proteome</keyword>
<dbReference type="InterPro" id="IPR035965">
    <property type="entry name" value="PAS-like_dom_sf"/>
</dbReference>
<dbReference type="InterPro" id="IPR003018">
    <property type="entry name" value="GAF"/>
</dbReference>
<dbReference type="SUPFAM" id="SSF55781">
    <property type="entry name" value="GAF domain-like"/>
    <property type="match status" value="1"/>
</dbReference>
<dbReference type="Gene3D" id="3.30.450.40">
    <property type="match status" value="1"/>
</dbReference>
<dbReference type="PROSITE" id="PS50112">
    <property type="entry name" value="PAS"/>
    <property type="match status" value="1"/>
</dbReference>
<dbReference type="Pfam" id="PF00672">
    <property type="entry name" value="HAMP"/>
    <property type="match status" value="1"/>
</dbReference>
<dbReference type="PROSITE" id="PS50885">
    <property type="entry name" value="HAMP"/>
    <property type="match status" value="1"/>
</dbReference>
<feature type="coiled-coil region" evidence="1">
    <location>
        <begin position="658"/>
        <end position="696"/>
    </location>
</feature>
<keyword evidence="2" id="KW-0812">Transmembrane</keyword>
<evidence type="ECO:0000313" key="5">
    <source>
        <dbReference type="EMBL" id="ELR70409.1"/>
    </source>
</evidence>
<dbReference type="GO" id="GO:0016020">
    <property type="term" value="C:membrane"/>
    <property type="evidence" value="ECO:0007669"/>
    <property type="project" value="InterPro"/>
</dbReference>
<dbReference type="Proteomes" id="UP000011135">
    <property type="component" value="Unassembled WGS sequence"/>
</dbReference>
<evidence type="ECO:0000259" key="3">
    <source>
        <dbReference type="PROSITE" id="PS50112"/>
    </source>
</evidence>
<dbReference type="SMART" id="SM00091">
    <property type="entry name" value="PAS"/>
    <property type="match status" value="1"/>
</dbReference>
<feature type="domain" description="PAS" evidence="3">
    <location>
        <begin position="706"/>
        <end position="745"/>
    </location>
</feature>
<dbReference type="SUPFAM" id="SSF158472">
    <property type="entry name" value="HAMP domain-like"/>
    <property type="match status" value="1"/>
</dbReference>
<protein>
    <submittedName>
        <fullName evidence="5">Uncharacterized protein</fullName>
    </submittedName>
</protein>